<accession>A0A9X3MPL9</accession>
<protein>
    <submittedName>
        <fullName evidence="1">Uncharacterized protein</fullName>
    </submittedName>
</protein>
<comment type="caution">
    <text evidence="1">The sequence shown here is derived from an EMBL/GenBank/DDBJ whole genome shotgun (WGS) entry which is preliminary data.</text>
</comment>
<proteinExistence type="predicted"/>
<dbReference type="RefSeq" id="WP_270039123.1">
    <property type="nucleotide sequence ID" value="NZ_JAPDOD010000005.1"/>
</dbReference>
<dbReference type="Proteomes" id="UP001149140">
    <property type="component" value="Unassembled WGS sequence"/>
</dbReference>
<dbReference type="EMBL" id="JAPDOD010000005">
    <property type="protein sequence ID" value="MDA0160339.1"/>
    <property type="molecule type" value="Genomic_DNA"/>
</dbReference>
<evidence type="ECO:0000313" key="1">
    <source>
        <dbReference type="EMBL" id="MDA0160339.1"/>
    </source>
</evidence>
<organism evidence="1 2">
    <name type="scientific">Solirubrobacter ginsenosidimutans</name>
    <dbReference type="NCBI Taxonomy" id="490573"/>
    <lineage>
        <taxon>Bacteria</taxon>
        <taxon>Bacillati</taxon>
        <taxon>Actinomycetota</taxon>
        <taxon>Thermoleophilia</taxon>
        <taxon>Solirubrobacterales</taxon>
        <taxon>Solirubrobacteraceae</taxon>
        <taxon>Solirubrobacter</taxon>
    </lineage>
</organism>
<reference evidence="1" key="1">
    <citation type="submission" date="2022-10" db="EMBL/GenBank/DDBJ databases">
        <title>The WGS of Solirubrobacter ginsenosidimutans DSM 21036.</title>
        <authorList>
            <person name="Jiang Z."/>
        </authorList>
    </citation>
    <scope>NUCLEOTIDE SEQUENCE</scope>
    <source>
        <strain evidence="1">DSM 21036</strain>
    </source>
</reference>
<dbReference type="AlphaFoldDB" id="A0A9X3MPL9"/>
<gene>
    <name evidence="1" type="ORF">OM076_08690</name>
</gene>
<evidence type="ECO:0000313" key="2">
    <source>
        <dbReference type="Proteomes" id="UP001149140"/>
    </source>
</evidence>
<name>A0A9X3MPL9_9ACTN</name>
<keyword evidence="2" id="KW-1185">Reference proteome</keyword>
<sequence>MNLPEHGTRDKAFRDMVTTIERGFYWKQSQLPDVPRWTQMIGMGSHGGRGLFIVGVTTNDEWEAEPDGDVFKHRLPVAWARVIYENPSALQAVKAVPSRFNERFGAELSHKEYRQIVQLVLDGEALDMDVGALAR</sequence>